<dbReference type="EMBL" id="MNCJ02000318">
    <property type="protein sequence ID" value="KAF5814333.1"/>
    <property type="molecule type" value="Genomic_DNA"/>
</dbReference>
<proteinExistence type="predicted"/>
<name>A0A9K3JF98_HELAN</name>
<gene>
    <name evidence="1" type="ORF">HanXRQr2_Chr03g0109881</name>
</gene>
<evidence type="ECO:0000313" key="1">
    <source>
        <dbReference type="EMBL" id="KAF5814333.1"/>
    </source>
</evidence>
<sequence>MASTNFRLPDNVSRMAKLDSDFKPITVRLLHLTQQQEFTNRTRRENKEKGVRYALCRWSRFMKLALRWVTRFTILFMKLIKS</sequence>
<accession>A0A9K3JF98</accession>
<protein>
    <submittedName>
        <fullName evidence="1">Uncharacterized protein</fullName>
    </submittedName>
</protein>
<organism evidence="1 2">
    <name type="scientific">Helianthus annuus</name>
    <name type="common">Common sunflower</name>
    <dbReference type="NCBI Taxonomy" id="4232"/>
    <lineage>
        <taxon>Eukaryota</taxon>
        <taxon>Viridiplantae</taxon>
        <taxon>Streptophyta</taxon>
        <taxon>Embryophyta</taxon>
        <taxon>Tracheophyta</taxon>
        <taxon>Spermatophyta</taxon>
        <taxon>Magnoliopsida</taxon>
        <taxon>eudicotyledons</taxon>
        <taxon>Gunneridae</taxon>
        <taxon>Pentapetalae</taxon>
        <taxon>asterids</taxon>
        <taxon>campanulids</taxon>
        <taxon>Asterales</taxon>
        <taxon>Asteraceae</taxon>
        <taxon>Asteroideae</taxon>
        <taxon>Heliantheae alliance</taxon>
        <taxon>Heliantheae</taxon>
        <taxon>Helianthus</taxon>
    </lineage>
</organism>
<dbReference type="AlphaFoldDB" id="A0A9K3JF98"/>
<dbReference type="Gramene" id="mRNA:HanXRQr2_Chr03g0109881">
    <property type="protein sequence ID" value="mRNA:HanXRQr2_Chr03g0109881"/>
    <property type="gene ID" value="HanXRQr2_Chr03g0109881"/>
</dbReference>
<reference evidence="1" key="2">
    <citation type="submission" date="2020-06" db="EMBL/GenBank/DDBJ databases">
        <title>Helianthus annuus Genome sequencing and assembly Release 2.</title>
        <authorList>
            <person name="Gouzy J."/>
            <person name="Langlade N."/>
            <person name="Munos S."/>
        </authorList>
    </citation>
    <scope>NUCLEOTIDE SEQUENCE</scope>
    <source>
        <tissue evidence="1">Leaves</tissue>
    </source>
</reference>
<dbReference type="Proteomes" id="UP000215914">
    <property type="component" value="Unassembled WGS sequence"/>
</dbReference>
<keyword evidence="2" id="KW-1185">Reference proteome</keyword>
<reference evidence="1" key="1">
    <citation type="journal article" date="2017" name="Nature">
        <title>The sunflower genome provides insights into oil metabolism, flowering and Asterid evolution.</title>
        <authorList>
            <person name="Badouin H."/>
            <person name="Gouzy J."/>
            <person name="Grassa C.J."/>
            <person name="Murat F."/>
            <person name="Staton S.E."/>
            <person name="Cottret L."/>
            <person name="Lelandais-Briere C."/>
            <person name="Owens G.L."/>
            <person name="Carrere S."/>
            <person name="Mayjonade B."/>
            <person name="Legrand L."/>
            <person name="Gill N."/>
            <person name="Kane N.C."/>
            <person name="Bowers J.E."/>
            <person name="Hubner S."/>
            <person name="Bellec A."/>
            <person name="Berard A."/>
            <person name="Berges H."/>
            <person name="Blanchet N."/>
            <person name="Boniface M.C."/>
            <person name="Brunel D."/>
            <person name="Catrice O."/>
            <person name="Chaidir N."/>
            <person name="Claudel C."/>
            <person name="Donnadieu C."/>
            <person name="Faraut T."/>
            <person name="Fievet G."/>
            <person name="Helmstetter N."/>
            <person name="King M."/>
            <person name="Knapp S.J."/>
            <person name="Lai Z."/>
            <person name="Le Paslier M.C."/>
            <person name="Lippi Y."/>
            <person name="Lorenzon L."/>
            <person name="Mandel J.R."/>
            <person name="Marage G."/>
            <person name="Marchand G."/>
            <person name="Marquand E."/>
            <person name="Bret-Mestries E."/>
            <person name="Morien E."/>
            <person name="Nambeesan S."/>
            <person name="Nguyen T."/>
            <person name="Pegot-Espagnet P."/>
            <person name="Pouilly N."/>
            <person name="Raftis F."/>
            <person name="Sallet E."/>
            <person name="Schiex T."/>
            <person name="Thomas J."/>
            <person name="Vandecasteele C."/>
            <person name="Vares D."/>
            <person name="Vear F."/>
            <person name="Vautrin S."/>
            <person name="Crespi M."/>
            <person name="Mangin B."/>
            <person name="Burke J.M."/>
            <person name="Salse J."/>
            <person name="Munos S."/>
            <person name="Vincourt P."/>
            <person name="Rieseberg L.H."/>
            <person name="Langlade N.B."/>
        </authorList>
    </citation>
    <scope>NUCLEOTIDE SEQUENCE</scope>
    <source>
        <tissue evidence="1">Leaves</tissue>
    </source>
</reference>
<comment type="caution">
    <text evidence="1">The sequence shown here is derived from an EMBL/GenBank/DDBJ whole genome shotgun (WGS) entry which is preliminary data.</text>
</comment>
<evidence type="ECO:0000313" key="2">
    <source>
        <dbReference type="Proteomes" id="UP000215914"/>
    </source>
</evidence>